<evidence type="ECO:0000256" key="2">
    <source>
        <dbReference type="ARBA" id="ARBA00022448"/>
    </source>
</evidence>
<comment type="similarity">
    <text evidence="1 4">Belongs to the bacterial solute-binding protein 3 family.</text>
</comment>
<feature type="chain" id="PRO_5001971188" evidence="5">
    <location>
        <begin position="27"/>
        <end position="285"/>
    </location>
</feature>
<keyword evidence="3 5" id="KW-0732">Signal</keyword>
<evidence type="ECO:0000313" key="7">
    <source>
        <dbReference type="EMBL" id="KGN34598.1"/>
    </source>
</evidence>
<feature type="domain" description="Solute-binding protein family 3/N-terminal" evidence="6">
    <location>
        <begin position="44"/>
        <end position="268"/>
    </location>
</feature>
<dbReference type="GO" id="GO:0005576">
    <property type="term" value="C:extracellular region"/>
    <property type="evidence" value="ECO:0007669"/>
    <property type="project" value="TreeGrafter"/>
</dbReference>
<evidence type="ECO:0000256" key="3">
    <source>
        <dbReference type="ARBA" id="ARBA00022729"/>
    </source>
</evidence>
<feature type="signal peptide" evidence="5">
    <location>
        <begin position="1"/>
        <end position="26"/>
    </location>
</feature>
<evidence type="ECO:0000256" key="5">
    <source>
        <dbReference type="SAM" id="SignalP"/>
    </source>
</evidence>
<accession>A0A0A0JBR4</accession>
<organism evidence="7 8">
    <name type="scientific">Knoellia sinensis KCTC 19936</name>
    <dbReference type="NCBI Taxonomy" id="1385520"/>
    <lineage>
        <taxon>Bacteria</taxon>
        <taxon>Bacillati</taxon>
        <taxon>Actinomycetota</taxon>
        <taxon>Actinomycetes</taxon>
        <taxon>Micrococcales</taxon>
        <taxon>Intrasporangiaceae</taxon>
        <taxon>Knoellia</taxon>
    </lineage>
</organism>
<keyword evidence="8" id="KW-1185">Reference proteome</keyword>
<dbReference type="EMBL" id="AVPJ01000001">
    <property type="protein sequence ID" value="KGN34598.1"/>
    <property type="molecule type" value="Genomic_DNA"/>
</dbReference>
<protein>
    <submittedName>
        <fullName evidence="7">ABC transporter substrate-binding protein</fullName>
    </submittedName>
</protein>
<dbReference type="Gene3D" id="3.40.190.10">
    <property type="entry name" value="Periplasmic binding protein-like II"/>
    <property type="match status" value="2"/>
</dbReference>
<evidence type="ECO:0000256" key="4">
    <source>
        <dbReference type="RuleBase" id="RU003744"/>
    </source>
</evidence>
<dbReference type="PROSITE" id="PS51257">
    <property type="entry name" value="PROKAR_LIPOPROTEIN"/>
    <property type="match status" value="1"/>
</dbReference>
<dbReference type="AlphaFoldDB" id="A0A0A0JBR4"/>
<dbReference type="PANTHER" id="PTHR30085">
    <property type="entry name" value="AMINO ACID ABC TRANSPORTER PERMEASE"/>
    <property type="match status" value="1"/>
</dbReference>
<evidence type="ECO:0000259" key="6">
    <source>
        <dbReference type="SMART" id="SM00062"/>
    </source>
</evidence>
<dbReference type="PROSITE" id="PS01039">
    <property type="entry name" value="SBP_BACTERIAL_3"/>
    <property type="match status" value="1"/>
</dbReference>
<evidence type="ECO:0000256" key="1">
    <source>
        <dbReference type="ARBA" id="ARBA00010333"/>
    </source>
</evidence>
<dbReference type="InterPro" id="IPR001638">
    <property type="entry name" value="Solute-binding_3/MltF_N"/>
</dbReference>
<dbReference type="Proteomes" id="UP000030002">
    <property type="component" value="Unassembled WGS sequence"/>
</dbReference>
<proteinExistence type="inferred from homology"/>
<dbReference type="GO" id="GO:0030288">
    <property type="term" value="C:outer membrane-bounded periplasmic space"/>
    <property type="evidence" value="ECO:0007669"/>
    <property type="project" value="TreeGrafter"/>
</dbReference>
<dbReference type="GO" id="GO:0006865">
    <property type="term" value="P:amino acid transport"/>
    <property type="evidence" value="ECO:0007669"/>
    <property type="project" value="TreeGrafter"/>
</dbReference>
<name>A0A0A0JBR4_9MICO</name>
<sequence>MKVRQFSAIIAASVLTLGLAACGDSADDGGADAGSGSTGGGGKAVKIGIKFDQPGLGLKEGENYTGLDVDVAKYVAKELGSEEGDITWVQAPSAQRETLISTGQVDMIFATYSITDKRKETVSFAGPYFIAGQDLLVRADDTSITGSEALNGKKLCSVTGSTSAQKVKDVVPGVQLQEFGTYSECVAALTSGGIDALTTDNTILAGYAAQDQYKGKLKVVGKTFSEERYGIGIKKGDTALCEQINTALKKMVDTGEWQKAVDANLGPAGFKVDTTKNPPTADACS</sequence>
<reference evidence="7 8" key="1">
    <citation type="submission" date="2013-08" db="EMBL/GenBank/DDBJ databases">
        <title>The genome sequence of Knoellia sinensis.</title>
        <authorList>
            <person name="Zhu W."/>
            <person name="Wang G."/>
        </authorList>
    </citation>
    <scope>NUCLEOTIDE SEQUENCE [LARGE SCALE GENOMIC DNA]</scope>
    <source>
        <strain evidence="7 8">KCTC 19936</strain>
    </source>
</reference>
<dbReference type="InterPro" id="IPR018313">
    <property type="entry name" value="SBP_3_CS"/>
</dbReference>
<comment type="caution">
    <text evidence="7">The sequence shown here is derived from an EMBL/GenBank/DDBJ whole genome shotgun (WGS) entry which is preliminary data.</text>
</comment>
<dbReference type="SUPFAM" id="SSF53850">
    <property type="entry name" value="Periplasmic binding protein-like II"/>
    <property type="match status" value="1"/>
</dbReference>
<dbReference type="OrthoDB" id="9807888at2"/>
<keyword evidence="2" id="KW-0813">Transport</keyword>
<gene>
    <name evidence="7" type="ORF">N802_00445</name>
</gene>
<dbReference type="STRING" id="1385520.N802_00445"/>
<dbReference type="Pfam" id="PF00497">
    <property type="entry name" value="SBP_bac_3"/>
    <property type="match status" value="1"/>
</dbReference>
<evidence type="ECO:0000313" key="8">
    <source>
        <dbReference type="Proteomes" id="UP000030002"/>
    </source>
</evidence>
<dbReference type="InterPro" id="IPR051455">
    <property type="entry name" value="Bact_solute-bind_prot3"/>
</dbReference>
<dbReference type="SMART" id="SM00062">
    <property type="entry name" value="PBPb"/>
    <property type="match status" value="1"/>
</dbReference>
<dbReference type="PANTHER" id="PTHR30085:SF6">
    <property type="entry name" value="ABC TRANSPORTER GLUTAMINE-BINDING PROTEIN GLNH"/>
    <property type="match status" value="1"/>
</dbReference>
<dbReference type="CDD" id="cd13690">
    <property type="entry name" value="PBP2_GluB"/>
    <property type="match status" value="1"/>
</dbReference>
<dbReference type="RefSeq" id="WP_035910688.1">
    <property type="nucleotide sequence ID" value="NZ_AVPJ01000001.1"/>
</dbReference>
<dbReference type="eggNOG" id="COG0834">
    <property type="taxonomic scope" value="Bacteria"/>
</dbReference>